<dbReference type="RefSeq" id="XP_029242490.1">
    <property type="nucleotide sequence ID" value="XM_029377623.1"/>
</dbReference>
<feature type="transmembrane region" description="Helical" evidence="1">
    <location>
        <begin position="128"/>
        <end position="149"/>
    </location>
</feature>
<keyword evidence="1" id="KW-0472">Membrane</keyword>
<keyword evidence="1" id="KW-1133">Transmembrane helix</keyword>
<dbReference type="Proteomes" id="UP000283634">
    <property type="component" value="Unassembled WGS sequence"/>
</dbReference>
<keyword evidence="1" id="KW-0812">Transmembrane</keyword>
<evidence type="ECO:0000313" key="2">
    <source>
        <dbReference type="EMBL" id="RNF11990.1"/>
    </source>
</evidence>
<proteinExistence type="predicted"/>
<evidence type="ECO:0000313" key="3">
    <source>
        <dbReference type="Proteomes" id="UP000283634"/>
    </source>
</evidence>
<sequence>MAYSLDVCQQTGVHQSDHAAGTLAVVDGKRVARWGPGNRLFLQGGVRKGQEGAMWSMSLCRRHPSFSLDVDCDASCDAGRLDSTHTTRHGGRCEMSAWQWSLVRRMGGLQAGWDYHASYSNCVLRSTVARTFFFFFFYFFAYGGFAHHFH</sequence>
<dbReference type="EMBL" id="MKGL01000010">
    <property type="protein sequence ID" value="RNF11990.1"/>
    <property type="molecule type" value="Genomic_DNA"/>
</dbReference>
<comment type="caution">
    <text evidence="2">The sequence shown here is derived from an EMBL/GenBank/DDBJ whole genome shotgun (WGS) entry which is preliminary data.</text>
</comment>
<keyword evidence="3" id="KW-1185">Reference proteome</keyword>
<dbReference type="GeneID" id="40324483"/>
<protein>
    <submittedName>
        <fullName evidence="2">Uncharacterized protein</fullName>
    </submittedName>
</protein>
<organism evidence="2 3">
    <name type="scientific">Trypanosoma rangeli</name>
    <dbReference type="NCBI Taxonomy" id="5698"/>
    <lineage>
        <taxon>Eukaryota</taxon>
        <taxon>Discoba</taxon>
        <taxon>Euglenozoa</taxon>
        <taxon>Kinetoplastea</taxon>
        <taxon>Metakinetoplastina</taxon>
        <taxon>Trypanosomatida</taxon>
        <taxon>Trypanosomatidae</taxon>
        <taxon>Trypanosoma</taxon>
        <taxon>Herpetosoma</taxon>
    </lineage>
</organism>
<evidence type="ECO:0000256" key="1">
    <source>
        <dbReference type="SAM" id="Phobius"/>
    </source>
</evidence>
<dbReference type="AlphaFoldDB" id="A0A3R7LD25"/>
<accession>A0A3R7LD25</accession>
<gene>
    <name evidence="2" type="ORF">TraAM80_00550</name>
</gene>
<reference evidence="2 3" key="1">
    <citation type="journal article" date="2018" name="BMC Genomics">
        <title>Genomic comparison of Trypanosoma conorhini and Trypanosoma rangeli to Trypanosoma cruzi strains of high and low virulence.</title>
        <authorList>
            <person name="Bradwell K.R."/>
            <person name="Koparde V.N."/>
            <person name="Matveyev A.V."/>
            <person name="Serrano M.G."/>
            <person name="Alves J.M."/>
            <person name="Parikh H."/>
            <person name="Huang B."/>
            <person name="Lee V."/>
            <person name="Espinosa-Alvarez O."/>
            <person name="Ortiz P.A."/>
            <person name="Costa-Martins A.G."/>
            <person name="Teixeira M.M."/>
            <person name="Buck G.A."/>
        </authorList>
    </citation>
    <scope>NUCLEOTIDE SEQUENCE [LARGE SCALE GENOMIC DNA]</scope>
    <source>
        <strain evidence="2 3">AM80</strain>
    </source>
</reference>
<name>A0A3R7LD25_TRYRA</name>